<dbReference type="AlphaFoldDB" id="A0A0R3XBA0"/>
<dbReference type="InterPro" id="IPR013783">
    <property type="entry name" value="Ig-like_fold"/>
</dbReference>
<evidence type="ECO:0000256" key="1">
    <source>
        <dbReference type="SAM" id="MobiDB-lite"/>
    </source>
</evidence>
<dbReference type="WBParaSite" id="TTAC_0001082701-mRNA-1">
    <property type="protein sequence ID" value="TTAC_0001082701-mRNA-1"/>
    <property type="gene ID" value="TTAC_0001082701"/>
</dbReference>
<organism evidence="6">
    <name type="scientific">Hydatigena taeniaeformis</name>
    <name type="common">Feline tapeworm</name>
    <name type="synonym">Taenia taeniaeformis</name>
    <dbReference type="NCBI Taxonomy" id="6205"/>
    <lineage>
        <taxon>Eukaryota</taxon>
        <taxon>Metazoa</taxon>
        <taxon>Spiralia</taxon>
        <taxon>Lophotrochozoa</taxon>
        <taxon>Platyhelminthes</taxon>
        <taxon>Cestoda</taxon>
        <taxon>Eucestoda</taxon>
        <taxon>Cyclophyllidea</taxon>
        <taxon>Taeniidae</taxon>
        <taxon>Hydatigera</taxon>
    </lineage>
</organism>
<dbReference type="STRING" id="6205.A0A0R3XBA0"/>
<reference evidence="4 5" key="2">
    <citation type="submission" date="2018-11" db="EMBL/GenBank/DDBJ databases">
        <authorList>
            <consortium name="Pathogen Informatics"/>
        </authorList>
    </citation>
    <scope>NUCLEOTIDE SEQUENCE [LARGE SCALE GENOMIC DNA]</scope>
</reference>
<evidence type="ECO:0000313" key="5">
    <source>
        <dbReference type="Proteomes" id="UP000274429"/>
    </source>
</evidence>
<proteinExistence type="predicted"/>
<evidence type="ECO:0000259" key="3">
    <source>
        <dbReference type="SMART" id="SM01360"/>
    </source>
</evidence>
<evidence type="ECO:0000256" key="2">
    <source>
        <dbReference type="SAM" id="Phobius"/>
    </source>
</evidence>
<keyword evidence="2" id="KW-0472">Membrane</keyword>
<dbReference type="Pfam" id="PF00207">
    <property type="entry name" value="A2M"/>
    <property type="match status" value="1"/>
</dbReference>
<reference evidence="6" key="1">
    <citation type="submission" date="2017-02" db="UniProtKB">
        <authorList>
            <consortium name="WormBaseParasite"/>
        </authorList>
    </citation>
    <scope>IDENTIFICATION</scope>
</reference>
<dbReference type="GO" id="GO:0004866">
    <property type="term" value="F:endopeptidase inhibitor activity"/>
    <property type="evidence" value="ECO:0007669"/>
    <property type="project" value="InterPro"/>
</dbReference>
<keyword evidence="2" id="KW-0812">Transmembrane</keyword>
<sequence>MNSNNVTCPGIVMFQVRSNKALANNATLMLQFLSRGQLMTRTLKLEADYSYDIQEYGFNHFWRNWEVKIHCCEGWRGVNCQPPVYDDNEHIKDGKVHFLKILSDSERQKFVDGTLRKAIFKYIATLELDGDFGPTFRAVATVFRGKEMASDFVEIAGLQACSSPAIAWTERKGGLQLDKQYVVPRENVSFSLKILLGEETDDAVETTCLLSMIDVSSKQFNSAIFRRIDLNTFTALLKSNQMYHRKVIVQSTKDAYRAAGMDFVLLSPKSSMYTPRYCPWVFYSTHAPRKIPFLGPIGPMGPPDPGRQNRKESDTSHYQKPTQDTIPLIRDFFPEVWLFETVKLIGGSLTKSLIVPDTLTTWETNAVCITAKKGLWMPIEKPKLTVQMPFFVDFTPPLMARRGEVLHLPVSVFVYPTTTTRSTAITKTTTTITAHKPGISTQRICYEVEVSLETGLRDWRAIGATAFTECICVGDLKQTFLIPIRPLRFGQLNITAKAVAHRNSLACSSDNADFSGLSETREAVTVTDMVRRGVRVIAEGVEKRVTLGGVFCTSKGEPFHTFFPFIFALYFLIINLITWNILFSLSIIPKFIHFAFLSIAYIQINPVMHNNIIHLICLFPFGQIRITMQTGD</sequence>
<dbReference type="SMART" id="SM01360">
    <property type="entry name" value="A2M"/>
    <property type="match status" value="1"/>
</dbReference>
<dbReference type="PANTHER" id="PTHR11412:SF139">
    <property type="entry name" value="C3 AND PZP-LIKE ALPHA-2-MACROGLOBULIN DOMAIN-CONTAINING PROTEIN 8"/>
    <property type="match status" value="1"/>
</dbReference>
<keyword evidence="2" id="KW-1133">Transmembrane helix</keyword>
<dbReference type="Proteomes" id="UP000274429">
    <property type="component" value="Unassembled WGS sequence"/>
</dbReference>
<dbReference type="EMBL" id="UYWX01022277">
    <property type="protein sequence ID" value="VDM35790.1"/>
    <property type="molecule type" value="Genomic_DNA"/>
</dbReference>
<dbReference type="Gene3D" id="2.20.130.20">
    <property type="match status" value="1"/>
</dbReference>
<protein>
    <submittedName>
        <fullName evidence="6">A2M domain-containing protein</fullName>
    </submittedName>
</protein>
<feature type="domain" description="Alpha-2-macroglobulin" evidence="3">
    <location>
        <begin position="336"/>
        <end position="426"/>
    </location>
</feature>
<feature type="region of interest" description="Disordered" evidence="1">
    <location>
        <begin position="296"/>
        <end position="321"/>
    </location>
</feature>
<dbReference type="OrthoDB" id="9998011at2759"/>
<dbReference type="InterPro" id="IPR001599">
    <property type="entry name" value="Macroglobln_a2"/>
</dbReference>
<keyword evidence="5" id="KW-1185">Reference proteome</keyword>
<feature type="compositionally biased region" description="Basic and acidic residues" evidence="1">
    <location>
        <begin position="307"/>
        <end position="317"/>
    </location>
</feature>
<name>A0A0R3XBA0_HYDTA</name>
<dbReference type="InterPro" id="IPR050473">
    <property type="entry name" value="A2M/Complement_sys"/>
</dbReference>
<accession>A0A0R3XBA0</accession>
<evidence type="ECO:0000313" key="6">
    <source>
        <dbReference type="WBParaSite" id="TTAC_0001082701-mRNA-1"/>
    </source>
</evidence>
<feature type="transmembrane region" description="Helical" evidence="2">
    <location>
        <begin position="562"/>
        <end position="583"/>
    </location>
</feature>
<dbReference type="PANTHER" id="PTHR11412">
    <property type="entry name" value="MACROGLOBULIN / COMPLEMENT"/>
    <property type="match status" value="1"/>
</dbReference>
<evidence type="ECO:0000313" key="4">
    <source>
        <dbReference type="EMBL" id="VDM35790.1"/>
    </source>
</evidence>
<dbReference type="Gene3D" id="2.60.40.10">
    <property type="entry name" value="Immunoglobulins"/>
    <property type="match status" value="1"/>
</dbReference>
<gene>
    <name evidence="4" type="ORF">TTAC_LOCUS10810</name>
</gene>